<dbReference type="Proteomes" id="UP000829398">
    <property type="component" value="Chromosome 2"/>
</dbReference>
<sequence>MVDEKRDEGENSNVAVGAAEPANLQEEQRTSRYVTVSETDEEDDDDREQDIQLGPQYTLKEQIEKDKDDESLRKWKEQLLGSVDFDNIGETLEPEVRILSLSIVAPGRNDIVLAVPEDGKPTGNWFTLKEGSKYSLKFTFEVSNNIVSGLKYTNTVWKAGIKAQNRCLEPLVLSQSLTYMRCPRRQPLRACLLEDRILQEQSFLMMITSATWRSTIPSTSEKNGLLFEGRASHGFIIHY</sequence>
<accession>A0ACB8N6P8</accession>
<evidence type="ECO:0000313" key="2">
    <source>
        <dbReference type="Proteomes" id="UP000829398"/>
    </source>
</evidence>
<name>A0ACB8N6P8_CITSI</name>
<evidence type="ECO:0000313" key="1">
    <source>
        <dbReference type="EMBL" id="KAH9793568.1"/>
    </source>
</evidence>
<gene>
    <name evidence="1" type="ORF">KPL71_004564</name>
</gene>
<keyword evidence="2" id="KW-1185">Reference proteome</keyword>
<comment type="caution">
    <text evidence="1">The sequence shown here is derived from an EMBL/GenBank/DDBJ whole genome shotgun (WGS) entry which is preliminary data.</text>
</comment>
<dbReference type="EMBL" id="CM039171">
    <property type="protein sequence ID" value="KAH9793568.1"/>
    <property type="molecule type" value="Genomic_DNA"/>
</dbReference>
<proteinExistence type="predicted"/>
<reference evidence="2" key="1">
    <citation type="journal article" date="2023" name="Hortic. Res.">
        <title>A chromosome-level phased genome enabling allele-level studies in sweet orange: a case study on citrus Huanglongbing tolerance.</title>
        <authorList>
            <person name="Wu B."/>
            <person name="Yu Q."/>
            <person name="Deng Z."/>
            <person name="Duan Y."/>
            <person name="Luo F."/>
            <person name="Gmitter F. Jr."/>
        </authorList>
    </citation>
    <scope>NUCLEOTIDE SEQUENCE [LARGE SCALE GENOMIC DNA]</scope>
    <source>
        <strain evidence="2">cv. Valencia</strain>
    </source>
</reference>
<organism evidence="1 2">
    <name type="scientific">Citrus sinensis</name>
    <name type="common">Sweet orange</name>
    <name type="synonym">Citrus aurantium var. sinensis</name>
    <dbReference type="NCBI Taxonomy" id="2711"/>
    <lineage>
        <taxon>Eukaryota</taxon>
        <taxon>Viridiplantae</taxon>
        <taxon>Streptophyta</taxon>
        <taxon>Embryophyta</taxon>
        <taxon>Tracheophyta</taxon>
        <taxon>Spermatophyta</taxon>
        <taxon>Magnoliopsida</taxon>
        <taxon>eudicotyledons</taxon>
        <taxon>Gunneridae</taxon>
        <taxon>Pentapetalae</taxon>
        <taxon>rosids</taxon>
        <taxon>malvids</taxon>
        <taxon>Sapindales</taxon>
        <taxon>Rutaceae</taxon>
        <taxon>Aurantioideae</taxon>
        <taxon>Citrus</taxon>
    </lineage>
</organism>
<protein>
    <submittedName>
        <fullName evidence="1">Rho GDP-dissociation inhibitor 1</fullName>
    </submittedName>
</protein>